<gene>
    <name evidence="5" type="ORF">BSZ18_30935</name>
</gene>
<dbReference type="InterPro" id="IPR023430">
    <property type="entry name" value="Pept_HybD-like_dom_sf"/>
</dbReference>
<dbReference type="NCBIfam" id="TIGR00072">
    <property type="entry name" value="hydrog_prot"/>
    <property type="match status" value="1"/>
</dbReference>
<name>A0A1X3FDB1_9BRAD</name>
<comment type="caution">
    <text evidence="5">The sequence shown here is derived from an EMBL/GenBank/DDBJ whole genome shotgun (WGS) entry which is preliminary data.</text>
</comment>
<dbReference type="SUPFAM" id="SSF53163">
    <property type="entry name" value="HybD-like"/>
    <property type="match status" value="1"/>
</dbReference>
<dbReference type="InterPro" id="IPR000671">
    <property type="entry name" value="Peptidase_A31"/>
</dbReference>
<comment type="similarity">
    <text evidence="1">Belongs to the peptidase A31 family.</text>
</comment>
<keyword evidence="4" id="KW-0378">Hydrolase</keyword>
<dbReference type="Pfam" id="PF01750">
    <property type="entry name" value="HycI"/>
    <property type="match status" value="1"/>
</dbReference>
<evidence type="ECO:0000256" key="1">
    <source>
        <dbReference type="ARBA" id="ARBA00006814"/>
    </source>
</evidence>
<dbReference type="RefSeq" id="WP_085359219.1">
    <property type="nucleotide sequence ID" value="NZ_NAFD01000193.1"/>
</dbReference>
<proteinExistence type="inferred from homology"/>
<evidence type="ECO:0000256" key="2">
    <source>
        <dbReference type="ARBA" id="ARBA00022670"/>
    </source>
</evidence>
<dbReference type="EMBL" id="NAFI01000186">
    <property type="protein sequence ID" value="OSJ03728.1"/>
    <property type="molecule type" value="Genomic_DNA"/>
</dbReference>
<evidence type="ECO:0000256" key="3">
    <source>
        <dbReference type="ARBA" id="ARBA00022750"/>
    </source>
</evidence>
<dbReference type="PANTHER" id="PTHR30302">
    <property type="entry name" value="HYDROGENASE 1 MATURATION PROTEASE"/>
    <property type="match status" value="1"/>
</dbReference>
<dbReference type="GO" id="GO:0016485">
    <property type="term" value="P:protein processing"/>
    <property type="evidence" value="ECO:0007669"/>
    <property type="project" value="TreeGrafter"/>
</dbReference>
<organism evidence="5 6">
    <name type="scientific">Bradyrhizobium canariense</name>
    <dbReference type="NCBI Taxonomy" id="255045"/>
    <lineage>
        <taxon>Bacteria</taxon>
        <taxon>Pseudomonadati</taxon>
        <taxon>Pseudomonadota</taxon>
        <taxon>Alphaproteobacteria</taxon>
        <taxon>Hyphomicrobiales</taxon>
        <taxon>Nitrobacteraceae</taxon>
        <taxon>Bradyrhizobium</taxon>
    </lineage>
</organism>
<reference evidence="5 6" key="1">
    <citation type="submission" date="2017-03" db="EMBL/GenBank/DDBJ databases">
        <title>Whole genome sequences of fourteen strains of Bradyrhizobium canariense and one strain of Bradyrhizobium japonicum isolated from Lupinus (Papilionoideae: Genisteae) species in Algeria.</title>
        <authorList>
            <person name="Crovadore J."/>
            <person name="Chekireb D."/>
            <person name="Brachmann A."/>
            <person name="Chablais R."/>
            <person name="Cochard B."/>
            <person name="Lefort F."/>
        </authorList>
    </citation>
    <scope>NUCLEOTIDE SEQUENCE [LARGE SCALE GENOMIC DNA]</scope>
    <source>
        <strain evidence="5 6">UBMA195</strain>
    </source>
</reference>
<dbReference type="Gene3D" id="3.40.50.1450">
    <property type="entry name" value="HybD-like"/>
    <property type="match status" value="1"/>
</dbReference>
<dbReference type="GO" id="GO:0008047">
    <property type="term" value="F:enzyme activator activity"/>
    <property type="evidence" value="ECO:0007669"/>
    <property type="project" value="InterPro"/>
</dbReference>
<evidence type="ECO:0000313" key="5">
    <source>
        <dbReference type="EMBL" id="OSJ03728.1"/>
    </source>
</evidence>
<dbReference type="GeneID" id="66476165"/>
<dbReference type="Proteomes" id="UP000193553">
    <property type="component" value="Unassembled WGS sequence"/>
</dbReference>
<dbReference type="AlphaFoldDB" id="A0A1X3FDB1"/>
<dbReference type="PRINTS" id="PR00446">
    <property type="entry name" value="HYDRGNUPTAKE"/>
</dbReference>
<sequence>MIVVIGCGNPNRLDDGAGLEVLRLLEARGVGAGLPNVRLLAAGTDGMATMFAARGCRTLIVVDACRSGSPPGAVFEVPGSELEQRYEPSLNLHDFRWDHALFAGRKIFRDDFPSDVVVLLIEAQTVELGIGLSDAASAAVAKVTDRIATLIDARLGPEGSS</sequence>
<accession>A0A1X3FDB1</accession>
<protein>
    <submittedName>
        <fullName evidence="5">Hydrogenase maturation protease</fullName>
    </submittedName>
</protein>
<dbReference type="PANTHER" id="PTHR30302:SF1">
    <property type="entry name" value="HYDROGENASE 2 MATURATION PROTEASE"/>
    <property type="match status" value="1"/>
</dbReference>
<keyword evidence="3" id="KW-0064">Aspartyl protease</keyword>
<dbReference type="OrthoDB" id="9792731at2"/>
<evidence type="ECO:0000313" key="6">
    <source>
        <dbReference type="Proteomes" id="UP000193553"/>
    </source>
</evidence>
<evidence type="ECO:0000256" key="4">
    <source>
        <dbReference type="ARBA" id="ARBA00022801"/>
    </source>
</evidence>
<dbReference type="GO" id="GO:0004190">
    <property type="term" value="F:aspartic-type endopeptidase activity"/>
    <property type="evidence" value="ECO:0007669"/>
    <property type="project" value="UniProtKB-KW"/>
</dbReference>
<keyword evidence="2 5" id="KW-0645">Protease</keyword>